<evidence type="ECO:0000256" key="3">
    <source>
        <dbReference type="ARBA" id="ARBA00012929"/>
    </source>
</evidence>
<proteinExistence type="inferred from homology"/>
<evidence type="ECO:0000259" key="7">
    <source>
        <dbReference type="Pfam" id="PF04321"/>
    </source>
</evidence>
<evidence type="ECO:0000256" key="4">
    <source>
        <dbReference type="ARBA" id="ARBA00017099"/>
    </source>
</evidence>
<organism evidence="8 9">
    <name type="scientific">Persicobacter diffluens</name>
    <dbReference type="NCBI Taxonomy" id="981"/>
    <lineage>
        <taxon>Bacteria</taxon>
        <taxon>Pseudomonadati</taxon>
        <taxon>Bacteroidota</taxon>
        <taxon>Cytophagia</taxon>
        <taxon>Cytophagales</taxon>
        <taxon>Persicobacteraceae</taxon>
        <taxon>Persicobacter</taxon>
    </lineage>
</organism>
<dbReference type="InterPro" id="IPR036291">
    <property type="entry name" value="NAD(P)-bd_dom_sf"/>
</dbReference>
<comment type="function">
    <text evidence="6">Catalyzes the reduction of dTDP-6-deoxy-L-lyxo-4-hexulose to yield dTDP-L-rhamnose.</text>
</comment>
<sequence>MNKLKILITGGKGFIAARLTQLLQGNNTVQNPDRKALDITNHRAVKNFIQDFQPDLIFHTAGMSTTEGCEANQQLAYQINVEATKCIAEQARAIGAKLIFFSTEQLFNGNPEKGPYTEESIPQPDTYYGKTKLWAEEAIREVCPEHWILRLTWVFGMPEREGKIGANILWSTLQAAYQKTDIKAAPNEYRGLTDVYELLHALTQITRIPFGTYHFGSENDLSRHEVVRQIMQTVNIPLDLLKEKKAPYRDIRLANGKLAEAGIHFEKSEVALQKAIEAYQL</sequence>
<evidence type="ECO:0000256" key="1">
    <source>
        <dbReference type="ARBA" id="ARBA00004781"/>
    </source>
</evidence>
<dbReference type="Proteomes" id="UP001310022">
    <property type="component" value="Unassembled WGS sequence"/>
</dbReference>
<evidence type="ECO:0000256" key="5">
    <source>
        <dbReference type="ARBA" id="ARBA00048200"/>
    </source>
</evidence>
<dbReference type="EMBL" id="BQKE01000003">
    <property type="protein sequence ID" value="GJM63514.1"/>
    <property type="molecule type" value="Genomic_DNA"/>
</dbReference>
<comment type="caution">
    <text evidence="8">The sequence shown here is derived from an EMBL/GenBank/DDBJ whole genome shotgun (WGS) entry which is preliminary data.</text>
</comment>
<dbReference type="Gene3D" id="3.40.50.720">
    <property type="entry name" value="NAD(P)-binding Rossmann-like Domain"/>
    <property type="match status" value="1"/>
</dbReference>
<keyword evidence="6" id="KW-0560">Oxidoreductase</keyword>
<dbReference type="Pfam" id="PF04321">
    <property type="entry name" value="RmlD_sub_bind"/>
    <property type="match status" value="1"/>
</dbReference>
<gene>
    <name evidence="8" type="primary">rfbD</name>
    <name evidence="8" type="ORF">PEDI_40660</name>
</gene>
<dbReference type="GO" id="GO:0008831">
    <property type="term" value="F:dTDP-4-dehydrorhamnose reductase activity"/>
    <property type="evidence" value="ECO:0007669"/>
    <property type="project" value="UniProtKB-EC"/>
</dbReference>
<protein>
    <recommendedName>
        <fullName evidence="4 6">dTDP-4-dehydrorhamnose reductase</fullName>
        <ecNumber evidence="3 6">1.1.1.133</ecNumber>
    </recommendedName>
</protein>
<dbReference type="SUPFAM" id="SSF51735">
    <property type="entry name" value="NAD(P)-binding Rossmann-fold domains"/>
    <property type="match status" value="1"/>
</dbReference>
<evidence type="ECO:0000256" key="6">
    <source>
        <dbReference type="RuleBase" id="RU364082"/>
    </source>
</evidence>
<dbReference type="EC" id="1.1.1.133" evidence="3 6"/>
<evidence type="ECO:0000256" key="2">
    <source>
        <dbReference type="ARBA" id="ARBA00010944"/>
    </source>
</evidence>
<dbReference type="PANTHER" id="PTHR10491:SF4">
    <property type="entry name" value="METHIONINE ADENOSYLTRANSFERASE 2 SUBUNIT BETA"/>
    <property type="match status" value="1"/>
</dbReference>
<feature type="domain" description="RmlD-like substrate binding" evidence="7">
    <location>
        <begin position="5"/>
        <end position="236"/>
    </location>
</feature>
<keyword evidence="6" id="KW-0521">NADP</keyword>
<comment type="pathway">
    <text evidence="1 6">Carbohydrate biosynthesis; dTDP-L-rhamnose biosynthesis.</text>
</comment>
<comment type="catalytic activity">
    <reaction evidence="5">
        <text>dTDP-beta-L-rhamnose + NADP(+) = dTDP-4-dehydro-beta-L-rhamnose + NADPH + H(+)</text>
        <dbReference type="Rhea" id="RHEA:21796"/>
        <dbReference type="ChEBI" id="CHEBI:15378"/>
        <dbReference type="ChEBI" id="CHEBI:57510"/>
        <dbReference type="ChEBI" id="CHEBI:57783"/>
        <dbReference type="ChEBI" id="CHEBI:58349"/>
        <dbReference type="ChEBI" id="CHEBI:62830"/>
        <dbReference type="EC" id="1.1.1.133"/>
    </reaction>
</comment>
<dbReference type="InterPro" id="IPR029903">
    <property type="entry name" value="RmlD-like-bd"/>
</dbReference>
<accession>A0AAN4W270</accession>
<dbReference type="PANTHER" id="PTHR10491">
    <property type="entry name" value="DTDP-4-DEHYDRORHAMNOSE REDUCTASE"/>
    <property type="match status" value="1"/>
</dbReference>
<comment type="similarity">
    <text evidence="2 6">Belongs to the dTDP-4-dehydrorhamnose reductase family.</text>
</comment>
<dbReference type="InterPro" id="IPR005913">
    <property type="entry name" value="dTDP_dehydrorham_reduct"/>
</dbReference>
<keyword evidence="9" id="KW-1185">Reference proteome</keyword>
<dbReference type="RefSeq" id="WP_338238671.1">
    <property type="nucleotide sequence ID" value="NZ_BQKE01000003.1"/>
</dbReference>
<evidence type="ECO:0000313" key="8">
    <source>
        <dbReference type="EMBL" id="GJM63514.1"/>
    </source>
</evidence>
<evidence type="ECO:0000313" key="9">
    <source>
        <dbReference type="Proteomes" id="UP001310022"/>
    </source>
</evidence>
<dbReference type="AlphaFoldDB" id="A0AAN4W270"/>
<reference evidence="8 9" key="1">
    <citation type="submission" date="2021-12" db="EMBL/GenBank/DDBJ databases">
        <title>Genome sequencing of bacteria with rrn-lacking chromosome and rrn-plasmid.</title>
        <authorList>
            <person name="Anda M."/>
            <person name="Iwasaki W."/>
        </authorList>
    </citation>
    <scope>NUCLEOTIDE SEQUENCE [LARGE SCALE GENOMIC DNA]</scope>
    <source>
        <strain evidence="8 9">NBRC 15940</strain>
    </source>
</reference>
<name>A0AAN4W270_9BACT</name>